<proteinExistence type="predicted"/>
<dbReference type="PANTHER" id="PTHR36154">
    <property type="entry name" value="DNA-BINDING TRANSCRIPTIONAL ACTIVATOR ALPA"/>
    <property type="match status" value="1"/>
</dbReference>
<dbReference type="PANTHER" id="PTHR36154:SF1">
    <property type="entry name" value="DNA-BINDING TRANSCRIPTIONAL ACTIVATOR ALPA"/>
    <property type="match status" value="1"/>
</dbReference>
<dbReference type="AlphaFoldDB" id="A0A7T7KKX3"/>
<dbReference type="InterPro" id="IPR010260">
    <property type="entry name" value="AlpA"/>
</dbReference>
<protein>
    <submittedName>
        <fullName evidence="1">AlpA family transcriptional regulator</fullName>
    </submittedName>
</protein>
<evidence type="ECO:0000313" key="2">
    <source>
        <dbReference type="Proteomes" id="UP000596083"/>
    </source>
</evidence>
<gene>
    <name evidence="1" type="ORF">JET14_13450</name>
</gene>
<evidence type="ECO:0000313" key="1">
    <source>
        <dbReference type="EMBL" id="QQM29329.1"/>
    </source>
</evidence>
<dbReference type="EMBL" id="CP066786">
    <property type="protein sequence ID" value="QQM29329.1"/>
    <property type="molecule type" value="Genomic_DNA"/>
</dbReference>
<dbReference type="Gene3D" id="1.10.238.160">
    <property type="match status" value="1"/>
</dbReference>
<dbReference type="Proteomes" id="UP000596083">
    <property type="component" value="Chromosome"/>
</dbReference>
<dbReference type="InterPro" id="IPR009061">
    <property type="entry name" value="DNA-bd_dom_put_sf"/>
</dbReference>
<sequence length="63" mass="7254">MDKPEKHLRLKAVIDVTGMSRSTIYDYMKKGEFPRPVRMSERCVAWPESAISKWLSARKPTGS</sequence>
<name>A0A7T7KKX3_9HYPH</name>
<accession>A0A7T7KKX3</accession>
<organism evidence="1 2">
    <name type="scientific">Martelella lutilitoris</name>
    <dbReference type="NCBI Taxonomy" id="2583532"/>
    <lineage>
        <taxon>Bacteria</taxon>
        <taxon>Pseudomonadati</taxon>
        <taxon>Pseudomonadota</taxon>
        <taxon>Alphaproteobacteria</taxon>
        <taxon>Hyphomicrobiales</taxon>
        <taxon>Aurantimonadaceae</taxon>
        <taxon>Martelella</taxon>
    </lineage>
</organism>
<dbReference type="Pfam" id="PF05930">
    <property type="entry name" value="Phage_AlpA"/>
    <property type="match status" value="1"/>
</dbReference>
<dbReference type="KEGG" id="mlut:JET14_13450"/>
<dbReference type="InterPro" id="IPR052931">
    <property type="entry name" value="Prophage_regulatory_activator"/>
</dbReference>
<dbReference type="SUPFAM" id="SSF46955">
    <property type="entry name" value="Putative DNA-binding domain"/>
    <property type="match status" value="1"/>
</dbReference>
<reference evidence="1 2" key="1">
    <citation type="submission" date="2020-12" db="EMBL/GenBank/DDBJ databases">
        <authorList>
            <person name="Zheng R.K."/>
            <person name="Sun C.M."/>
        </authorList>
    </citation>
    <scope>NUCLEOTIDE SEQUENCE [LARGE SCALE GENOMIC DNA]</scope>
    <source>
        <strain evidence="1 2">ZRK001</strain>
    </source>
</reference>